<sequence>MFLAASMACWHLVNYFERHVLDVEPFYKSWESILKQTTKINYGWSYIVSWIGIGFILLASTFMLLSYKKIKEEEGKAFETKHGAYIIPNYYDKSSAMVPYGYGTYAGYGAYPTAYYGQYPPNGGYYGYMTYGR</sequence>
<dbReference type="Proteomes" id="UP000038040">
    <property type="component" value="Unplaced"/>
</dbReference>
<dbReference type="AlphaFoldDB" id="A0A0N4U9S6"/>
<evidence type="ECO:0000256" key="5">
    <source>
        <dbReference type="SAM" id="Phobius"/>
    </source>
</evidence>
<dbReference type="InterPro" id="IPR004031">
    <property type="entry name" value="PMP22/EMP/MP20/Claudin"/>
</dbReference>
<evidence type="ECO:0000256" key="3">
    <source>
        <dbReference type="ARBA" id="ARBA00022989"/>
    </source>
</evidence>
<feature type="transmembrane region" description="Helical" evidence="5">
    <location>
        <begin position="42"/>
        <end position="67"/>
    </location>
</feature>
<evidence type="ECO:0000256" key="2">
    <source>
        <dbReference type="ARBA" id="ARBA00022692"/>
    </source>
</evidence>
<evidence type="ECO:0000313" key="7">
    <source>
        <dbReference type="Proteomes" id="UP000038040"/>
    </source>
</evidence>
<dbReference type="OrthoDB" id="6126739at2759"/>
<name>A0A0N4U9S6_DRAME</name>
<evidence type="ECO:0000313" key="8">
    <source>
        <dbReference type="Proteomes" id="UP000274756"/>
    </source>
</evidence>
<evidence type="ECO:0000313" key="9">
    <source>
        <dbReference type="WBParaSite" id="DME_0000385701-mRNA-1"/>
    </source>
</evidence>
<keyword evidence="3 5" id="KW-1133">Transmembrane helix</keyword>
<evidence type="ECO:0000256" key="4">
    <source>
        <dbReference type="ARBA" id="ARBA00023136"/>
    </source>
</evidence>
<evidence type="ECO:0000256" key="1">
    <source>
        <dbReference type="ARBA" id="ARBA00004141"/>
    </source>
</evidence>
<reference evidence="9" key="1">
    <citation type="submission" date="2017-02" db="UniProtKB">
        <authorList>
            <consortium name="WormBaseParasite"/>
        </authorList>
    </citation>
    <scope>IDENTIFICATION</scope>
</reference>
<proteinExistence type="predicted"/>
<dbReference type="EMBL" id="UYYG01001163">
    <property type="protein sequence ID" value="VDN57889.1"/>
    <property type="molecule type" value="Genomic_DNA"/>
</dbReference>
<keyword evidence="4 5" id="KW-0472">Membrane</keyword>
<gene>
    <name evidence="6" type="ORF">DME_LOCUS7862</name>
</gene>
<keyword evidence="8" id="KW-1185">Reference proteome</keyword>
<dbReference type="Pfam" id="PF13903">
    <property type="entry name" value="Claudin_2"/>
    <property type="match status" value="1"/>
</dbReference>
<reference evidence="6 8" key="2">
    <citation type="submission" date="2018-11" db="EMBL/GenBank/DDBJ databases">
        <authorList>
            <consortium name="Pathogen Informatics"/>
        </authorList>
    </citation>
    <scope>NUCLEOTIDE SEQUENCE [LARGE SCALE GENOMIC DNA]</scope>
</reference>
<dbReference type="GO" id="GO:0016020">
    <property type="term" value="C:membrane"/>
    <property type="evidence" value="ECO:0007669"/>
    <property type="project" value="UniProtKB-SubCell"/>
</dbReference>
<evidence type="ECO:0000313" key="6">
    <source>
        <dbReference type="EMBL" id="VDN57889.1"/>
    </source>
</evidence>
<comment type="subcellular location">
    <subcellularLocation>
        <location evidence="1">Membrane</location>
        <topology evidence="1">Multi-pass membrane protein</topology>
    </subcellularLocation>
</comment>
<accession>A0A0N4U9S6</accession>
<dbReference type="Proteomes" id="UP000274756">
    <property type="component" value="Unassembled WGS sequence"/>
</dbReference>
<dbReference type="PANTHER" id="PTHR21215:SF0">
    <property type="entry name" value="LD36024P"/>
    <property type="match status" value="1"/>
</dbReference>
<organism evidence="7 9">
    <name type="scientific">Dracunculus medinensis</name>
    <name type="common">Guinea worm</name>
    <dbReference type="NCBI Taxonomy" id="318479"/>
    <lineage>
        <taxon>Eukaryota</taxon>
        <taxon>Metazoa</taxon>
        <taxon>Ecdysozoa</taxon>
        <taxon>Nematoda</taxon>
        <taxon>Chromadorea</taxon>
        <taxon>Rhabditida</taxon>
        <taxon>Spirurina</taxon>
        <taxon>Dracunculoidea</taxon>
        <taxon>Dracunculidae</taxon>
        <taxon>Dracunculus</taxon>
    </lineage>
</organism>
<dbReference type="PANTHER" id="PTHR21215">
    <property type="entry name" value="LD36024P"/>
    <property type="match status" value="1"/>
</dbReference>
<dbReference type="WBParaSite" id="DME_0000385701-mRNA-1">
    <property type="protein sequence ID" value="DME_0000385701-mRNA-1"/>
    <property type="gene ID" value="DME_0000385701"/>
</dbReference>
<protein>
    <submittedName>
        <fullName evidence="9">Conserved domain protein</fullName>
    </submittedName>
</protein>
<keyword evidence="2 5" id="KW-0812">Transmembrane</keyword>
<dbReference type="Gene3D" id="1.20.140.150">
    <property type="match status" value="1"/>
</dbReference>